<evidence type="ECO:0000313" key="2">
    <source>
        <dbReference type="Proteomes" id="UP000832011"/>
    </source>
</evidence>
<dbReference type="EMBL" id="CP091511">
    <property type="protein sequence ID" value="UOO87848.1"/>
    <property type="molecule type" value="Genomic_DNA"/>
</dbReference>
<dbReference type="Proteomes" id="UP000832011">
    <property type="component" value="Chromosome"/>
</dbReference>
<accession>A0ABY4DWG2</accession>
<name>A0ABY4DWG2_9NEIS</name>
<keyword evidence="2" id="KW-1185">Reference proteome</keyword>
<sequence>MTKIRKAFSRPIYAHKLRSFATFEEACDMVDSLTNRNSDFYRFLIEQTASGWTVSRIAQGSAA</sequence>
<dbReference type="RefSeq" id="WP_058356712.1">
    <property type="nucleotide sequence ID" value="NZ_CABKVG010000009.1"/>
</dbReference>
<organism evidence="1 2">
    <name type="scientific">Vitreoscilla massiliensis</name>
    <dbReference type="NCBI Taxonomy" id="1689272"/>
    <lineage>
        <taxon>Bacteria</taxon>
        <taxon>Pseudomonadati</taxon>
        <taxon>Pseudomonadota</taxon>
        <taxon>Betaproteobacteria</taxon>
        <taxon>Neisseriales</taxon>
        <taxon>Neisseriaceae</taxon>
        <taxon>Vitreoscilla</taxon>
    </lineage>
</organism>
<reference evidence="1 2" key="1">
    <citation type="journal article" date="2022" name="Res Sq">
        <title>Evolution of multicellular longitudinally dividing oral cavity symbionts (Neisseriaceae).</title>
        <authorList>
            <person name="Nyongesa S."/>
            <person name="Weber P."/>
            <person name="Bernet E."/>
            <person name="Pullido F."/>
            <person name="Nieckarz M."/>
            <person name="Delaby M."/>
            <person name="Nieves C."/>
            <person name="Viehboeck T."/>
            <person name="Krause N."/>
            <person name="Rivera-Millot A."/>
            <person name="Nakamura A."/>
            <person name="Vischer N."/>
            <person name="VanNieuwenhze M."/>
            <person name="Brun Y."/>
            <person name="Cava F."/>
            <person name="Bulgheresi S."/>
            <person name="Veyrier F."/>
        </authorList>
    </citation>
    <scope>NUCLEOTIDE SEQUENCE [LARGE SCALE GENOMIC DNA]</scope>
    <source>
        <strain evidence="1 2">SN4</strain>
    </source>
</reference>
<protein>
    <submittedName>
        <fullName evidence="1">Uncharacterized protein</fullName>
    </submittedName>
</protein>
<proteinExistence type="predicted"/>
<evidence type="ECO:0000313" key="1">
    <source>
        <dbReference type="EMBL" id="UOO87848.1"/>
    </source>
</evidence>
<gene>
    <name evidence="1" type="ORF">LVJ82_10120</name>
</gene>